<evidence type="ECO:0000313" key="2">
    <source>
        <dbReference type="Proteomes" id="UP001331761"/>
    </source>
</evidence>
<dbReference type="Proteomes" id="UP001331761">
    <property type="component" value="Unassembled WGS sequence"/>
</dbReference>
<keyword evidence="2" id="KW-1185">Reference proteome</keyword>
<gene>
    <name evidence="1" type="ORF">GCK32_011833</name>
</gene>
<evidence type="ECO:0000313" key="1">
    <source>
        <dbReference type="EMBL" id="KAK5972217.1"/>
    </source>
</evidence>
<dbReference type="AlphaFoldDB" id="A0AAN8F4N4"/>
<reference evidence="1 2" key="1">
    <citation type="submission" date="2019-10" db="EMBL/GenBank/DDBJ databases">
        <title>Assembly and Annotation for the nematode Trichostrongylus colubriformis.</title>
        <authorList>
            <person name="Martin J."/>
        </authorList>
    </citation>
    <scope>NUCLEOTIDE SEQUENCE [LARGE SCALE GENOMIC DNA]</scope>
    <source>
        <strain evidence="1">G859</strain>
        <tissue evidence="1">Whole worm</tissue>
    </source>
</reference>
<name>A0AAN8F4N4_TRICO</name>
<dbReference type="EMBL" id="WIXE01016861">
    <property type="protein sequence ID" value="KAK5972217.1"/>
    <property type="molecule type" value="Genomic_DNA"/>
</dbReference>
<organism evidence="1 2">
    <name type="scientific">Trichostrongylus colubriformis</name>
    <name type="common">Black scour worm</name>
    <dbReference type="NCBI Taxonomy" id="6319"/>
    <lineage>
        <taxon>Eukaryota</taxon>
        <taxon>Metazoa</taxon>
        <taxon>Ecdysozoa</taxon>
        <taxon>Nematoda</taxon>
        <taxon>Chromadorea</taxon>
        <taxon>Rhabditida</taxon>
        <taxon>Rhabditina</taxon>
        <taxon>Rhabditomorpha</taxon>
        <taxon>Strongyloidea</taxon>
        <taxon>Trichostrongylidae</taxon>
        <taxon>Trichostrongylus</taxon>
    </lineage>
</organism>
<accession>A0AAN8F4N4</accession>
<protein>
    <submittedName>
        <fullName evidence="1">Uncharacterized protein</fullName>
    </submittedName>
</protein>
<sequence length="276" mass="31322">MAIGLLSPSELRRALSTAADDPHCKKDVVDLGRLLAAFYLDYPLFVPHPGTAYPSLFLWSQLNEENCLRGSSPLSREELGKQLPAEYGPRAPAVLLTYCGLVLEAILYCDHFSDIRSSLLLRILADKQYGLSLCGVFYEDLWTTQLAKQLERFVEEQTSPEHSAAFCNRYVQSVLEVDIFNNDNYLLRLQSFAISQMEVFFAQLQLRVQDTAILPRPPVYCAPNIKGDSLELKTYNKIHLYLQILLISLQKTKRMGIEINRIHSALSEENSSVSRF</sequence>
<comment type="caution">
    <text evidence="1">The sequence shown here is derived from an EMBL/GenBank/DDBJ whole genome shotgun (WGS) entry which is preliminary data.</text>
</comment>
<proteinExistence type="predicted"/>